<reference evidence="1 2" key="1">
    <citation type="submission" date="2023-07" db="EMBL/GenBank/DDBJ databases">
        <title>Sequencing the genomes of 1000 actinobacteria strains.</title>
        <authorList>
            <person name="Klenk H.-P."/>
        </authorList>
    </citation>
    <scope>NUCLEOTIDE SEQUENCE [LARGE SCALE GENOMIC DNA]</scope>
    <source>
        <strain evidence="1 2">DSM 43749</strain>
    </source>
</reference>
<dbReference type="RefSeq" id="WP_310306816.1">
    <property type="nucleotide sequence ID" value="NZ_BAAAXB010000001.1"/>
</dbReference>
<organism evidence="1 2">
    <name type="scientific">Saccharothrix longispora</name>
    <dbReference type="NCBI Taxonomy" id="33920"/>
    <lineage>
        <taxon>Bacteria</taxon>
        <taxon>Bacillati</taxon>
        <taxon>Actinomycetota</taxon>
        <taxon>Actinomycetes</taxon>
        <taxon>Pseudonocardiales</taxon>
        <taxon>Pseudonocardiaceae</taxon>
        <taxon>Saccharothrix</taxon>
    </lineage>
</organism>
<name>A0ABU1PT47_9PSEU</name>
<keyword evidence="2" id="KW-1185">Reference proteome</keyword>
<sequence length="63" mass="6243">MNTGCPRCGWPAADPAYPVSSHAAARTVVDYVRCVCGLWLVLESGRVVAAAGAAGPGAGAEVG</sequence>
<evidence type="ECO:0000313" key="1">
    <source>
        <dbReference type="EMBL" id="MDR6593827.1"/>
    </source>
</evidence>
<dbReference type="EMBL" id="JAVDSG010000001">
    <property type="protein sequence ID" value="MDR6593827.1"/>
    <property type="molecule type" value="Genomic_DNA"/>
</dbReference>
<comment type="caution">
    <text evidence="1">The sequence shown here is derived from an EMBL/GenBank/DDBJ whole genome shotgun (WGS) entry which is preliminary data.</text>
</comment>
<evidence type="ECO:0000313" key="2">
    <source>
        <dbReference type="Proteomes" id="UP001268819"/>
    </source>
</evidence>
<proteinExistence type="predicted"/>
<gene>
    <name evidence="1" type="ORF">J2S66_002211</name>
</gene>
<accession>A0ABU1PT47</accession>
<dbReference type="Proteomes" id="UP001268819">
    <property type="component" value="Unassembled WGS sequence"/>
</dbReference>
<evidence type="ECO:0008006" key="3">
    <source>
        <dbReference type="Google" id="ProtNLM"/>
    </source>
</evidence>
<protein>
    <recommendedName>
        <fullName evidence="3">Ogr/Delta-like zinc finger protein</fullName>
    </recommendedName>
</protein>